<keyword evidence="2" id="KW-0808">Transferase</keyword>
<dbReference type="EMBL" id="FOUT01000001">
    <property type="protein sequence ID" value="SFM62620.1"/>
    <property type="molecule type" value="Genomic_DNA"/>
</dbReference>
<keyword evidence="1" id="KW-0472">Membrane</keyword>
<dbReference type="Proteomes" id="UP000182961">
    <property type="component" value="Unassembled WGS sequence"/>
</dbReference>
<protein>
    <submittedName>
        <fullName evidence="2">Glycosyltransferase involved in cell wall bisynthesis</fullName>
    </submittedName>
</protein>
<sequence length="352" mass="40815">MKAIIVSLKFNPGHFSHLIANYKLFESLNYKSYLFVNPSFDKMDVDDSYDKIYDLNSFNKGDLKVAVFWFPSLNNILAIIKLRFFLKAKVIYVYHEPFDSIKSYSKSGFGILKIIKICLINLVSIVIVFFSNDIILPSITSLGLYKKKYKKVNNNYTMIPLLFDDEGNDFIKKENKKYISYIGTVAADHAFDKFVDFAVKAMTYDWFPGCQFLIATSSIIPQIEKDKIKQFVSNGKIFVQEGGAMSNCEINNFFETSVLVWNAYNRSMQSGVLPKAFMFGTPVIILKKNENEFMQNKITGLLIDDNNDVFEIKVAVEYILSRKDFFFVNCRAKFKETFYYKNKINVFKELIE</sequence>
<dbReference type="Gene3D" id="3.40.50.2000">
    <property type="entry name" value="Glycogen Phosphorylase B"/>
    <property type="match status" value="1"/>
</dbReference>
<dbReference type="SUPFAM" id="SSF53756">
    <property type="entry name" value="UDP-Glycosyltransferase/glycogen phosphorylase"/>
    <property type="match status" value="1"/>
</dbReference>
<dbReference type="eggNOG" id="COG0438">
    <property type="taxonomic scope" value="Bacteria"/>
</dbReference>
<organism evidence="2 3">
    <name type="scientific">Flavobacterium succinicans</name>
    <dbReference type="NCBI Taxonomy" id="29536"/>
    <lineage>
        <taxon>Bacteria</taxon>
        <taxon>Pseudomonadati</taxon>
        <taxon>Bacteroidota</taxon>
        <taxon>Flavobacteriia</taxon>
        <taxon>Flavobacteriales</taxon>
        <taxon>Flavobacteriaceae</taxon>
        <taxon>Flavobacterium</taxon>
    </lineage>
</organism>
<proteinExistence type="predicted"/>
<keyword evidence="1" id="KW-0812">Transmembrane</keyword>
<reference evidence="3" key="1">
    <citation type="submission" date="2016-10" db="EMBL/GenBank/DDBJ databases">
        <authorList>
            <person name="Varghese N."/>
            <person name="Submissions S."/>
        </authorList>
    </citation>
    <scope>NUCLEOTIDE SEQUENCE [LARGE SCALE GENOMIC DNA]</scope>
    <source>
        <strain evidence="3">DSM 4002</strain>
    </source>
</reference>
<dbReference type="RefSeq" id="WP_024981555.1">
    <property type="nucleotide sequence ID" value="NZ_FOUT01000001.1"/>
</dbReference>
<evidence type="ECO:0000313" key="3">
    <source>
        <dbReference type="Proteomes" id="UP000182961"/>
    </source>
</evidence>
<keyword evidence="3" id="KW-1185">Reference proteome</keyword>
<feature type="transmembrane region" description="Helical" evidence="1">
    <location>
        <begin position="66"/>
        <end position="86"/>
    </location>
</feature>
<accession>A0A1I4SE65</accession>
<name>A0A1I4SE65_9FLAO</name>
<gene>
    <name evidence="2" type="ORF">SAMN05444143_101786</name>
</gene>
<evidence type="ECO:0000256" key="1">
    <source>
        <dbReference type="SAM" id="Phobius"/>
    </source>
</evidence>
<dbReference type="GO" id="GO:0016740">
    <property type="term" value="F:transferase activity"/>
    <property type="evidence" value="ECO:0007669"/>
    <property type="project" value="UniProtKB-KW"/>
</dbReference>
<feature type="transmembrane region" description="Helical" evidence="1">
    <location>
        <begin position="107"/>
        <end position="130"/>
    </location>
</feature>
<keyword evidence="1" id="KW-1133">Transmembrane helix</keyword>
<dbReference type="AlphaFoldDB" id="A0A1I4SE65"/>
<evidence type="ECO:0000313" key="2">
    <source>
        <dbReference type="EMBL" id="SFM62620.1"/>
    </source>
</evidence>